<dbReference type="Proteomes" id="UP000270856">
    <property type="component" value="Unassembled WGS sequence"/>
</dbReference>
<evidence type="ECO:0000313" key="2">
    <source>
        <dbReference type="Proteomes" id="UP000270856"/>
    </source>
</evidence>
<comment type="caution">
    <text evidence="1">The sequence shown here is derived from an EMBL/GenBank/DDBJ whole genome shotgun (WGS) entry which is preliminary data.</text>
</comment>
<protein>
    <submittedName>
        <fullName evidence="1">Gluconate 2-dehydrogenase subunit 3 family protein</fullName>
    </submittedName>
</protein>
<dbReference type="EMBL" id="RPFJ01000001">
    <property type="protein sequence ID" value="RPE00838.1"/>
    <property type="molecule type" value="Genomic_DNA"/>
</dbReference>
<accession>A0A3N4P119</accession>
<dbReference type="Pfam" id="PF13618">
    <property type="entry name" value="Gluconate_2-dh3"/>
    <property type="match status" value="1"/>
</dbReference>
<organism evidence="1 2">
    <name type="scientific">Aureibaculum marinum</name>
    <dbReference type="NCBI Taxonomy" id="2487930"/>
    <lineage>
        <taxon>Bacteria</taxon>
        <taxon>Pseudomonadati</taxon>
        <taxon>Bacteroidota</taxon>
        <taxon>Flavobacteriia</taxon>
        <taxon>Flavobacteriales</taxon>
        <taxon>Flavobacteriaceae</taxon>
        <taxon>Aureibaculum</taxon>
    </lineage>
</organism>
<name>A0A3N4P119_9FLAO</name>
<dbReference type="AlphaFoldDB" id="A0A3N4P119"/>
<dbReference type="PROSITE" id="PS51257">
    <property type="entry name" value="PROKAR_LIPOPROTEIN"/>
    <property type="match status" value="1"/>
</dbReference>
<dbReference type="InterPro" id="IPR027056">
    <property type="entry name" value="Gluconate_2DH_su3"/>
</dbReference>
<keyword evidence="2" id="KW-1185">Reference proteome</keyword>
<gene>
    <name evidence="1" type="ORF">EGM88_00360</name>
</gene>
<sequence>MDRRDTIKSLLLGSVAVGLTVQGCISKEDNTTEVLPKDNTPFYGRTPEERERDKRLHEETFFNEHELETIAVLCDIILPKNENFGSATDAKVPDFIEFIVKDMPYHQTPLRGGIMWLDNFCNKNYGKEFKKCSQKEQLEVCDLIAYPKKTKKEHKQGEKFFTKMRDLTLTGYYTSKMGIEDLGYKGNTPNVWDGVPDDVLKAHGFEYEKEWLSKFIDQSKRGEIAKWDADGNLIS</sequence>
<dbReference type="OrthoDB" id="129242at2"/>
<proteinExistence type="predicted"/>
<dbReference type="RefSeq" id="WP_123895893.1">
    <property type="nucleotide sequence ID" value="NZ_RPFJ01000001.1"/>
</dbReference>
<evidence type="ECO:0000313" key="1">
    <source>
        <dbReference type="EMBL" id="RPE00838.1"/>
    </source>
</evidence>
<reference evidence="1 2" key="1">
    <citation type="submission" date="2018-11" db="EMBL/GenBank/DDBJ databases">
        <title>Aureibaculum marinum gen. nov., sp. nov., a member of the family Flavobacteriaceae isolated from the Bohai Sea.</title>
        <authorList>
            <person name="Ji X."/>
        </authorList>
    </citation>
    <scope>NUCLEOTIDE SEQUENCE [LARGE SCALE GENOMIC DNA]</scope>
    <source>
        <strain evidence="1 2">BH-SD17</strain>
    </source>
</reference>